<dbReference type="PANTHER" id="PTHR45566:SF1">
    <property type="entry name" value="HTH-TYPE TRANSCRIPTIONAL REGULATOR YHJB-RELATED"/>
    <property type="match status" value="1"/>
</dbReference>
<evidence type="ECO:0000256" key="3">
    <source>
        <dbReference type="PROSITE-ProRule" id="PRU00169"/>
    </source>
</evidence>
<organism evidence="6 7">
    <name type="scientific">Sphingomonas prati</name>
    <dbReference type="NCBI Taxonomy" id="1843237"/>
    <lineage>
        <taxon>Bacteria</taxon>
        <taxon>Pseudomonadati</taxon>
        <taxon>Pseudomonadota</taxon>
        <taxon>Alphaproteobacteria</taxon>
        <taxon>Sphingomonadales</taxon>
        <taxon>Sphingomonadaceae</taxon>
        <taxon>Sphingomonas</taxon>
    </lineage>
</organism>
<dbReference type="RefSeq" id="WP_157176088.1">
    <property type="nucleotide sequence ID" value="NZ_BMJP01000003.1"/>
</dbReference>
<dbReference type="CDD" id="cd17535">
    <property type="entry name" value="REC_NarL-like"/>
    <property type="match status" value="1"/>
</dbReference>
<dbReference type="InterPro" id="IPR058245">
    <property type="entry name" value="NreC/VraR/RcsB-like_REC"/>
</dbReference>
<feature type="domain" description="Response regulatory" evidence="5">
    <location>
        <begin position="5"/>
        <end position="122"/>
    </location>
</feature>
<dbReference type="Gene3D" id="3.40.50.2300">
    <property type="match status" value="1"/>
</dbReference>
<dbReference type="SMART" id="SM00448">
    <property type="entry name" value="REC"/>
    <property type="match status" value="1"/>
</dbReference>
<dbReference type="Pfam" id="PF00072">
    <property type="entry name" value="Response_reg"/>
    <property type="match status" value="1"/>
</dbReference>
<dbReference type="SUPFAM" id="SSF52172">
    <property type="entry name" value="CheY-like"/>
    <property type="match status" value="1"/>
</dbReference>
<evidence type="ECO:0000313" key="7">
    <source>
        <dbReference type="Proteomes" id="UP000546701"/>
    </source>
</evidence>
<dbReference type="Proteomes" id="UP000546701">
    <property type="component" value="Unassembled WGS sequence"/>
</dbReference>
<dbReference type="InterPro" id="IPR001789">
    <property type="entry name" value="Sig_transdc_resp-reg_receiver"/>
</dbReference>
<dbReference type="PRINTS" id="PR00038">
    <property type="entry name" value="HTHLUXR"/>
</dbReference>
<dbReference type="PROSITE" id="PS50110">
    <property type="entry name" value="RESPONSE_REGULATORY"/>
    <property type="match status" value="1"/>
</dbReference>
<gene>
    <name evidence="6" type="ORF">FHS99_002238</name>
</gene>
<dbReference type="GO" id="GO:0003677">
    <property type="term" value="F:DNA binding"/>
    <property type="evidence" value="ECO:0007669"/>
    <property type="project" value="UniProtKB-KW"/>
</dbReference>
<dbReference type="InterPro" id="IPR051015">
    <property type="entry name" value="EvgA-like"/>
</dbReference>
<proteinExistence type="predicted"/>
<dbReference type="InterPro" id="IPR016032">
    <property type="entry name" value="Sig_transdc_resp-reg_C-effctor"/>
</dbReference>
<dbReference type="PROSITE" id="PS50043">
    <property type="entry name" value="HTH_LUXR_2"/>
    <property type="match status" value="1"/>
</dbReference>
<dbReference type="PANTHER" id="PTHR45566">
    <property type="entry name" value="HTH-TYPE TRANSCRIPTIONAL REGULATOR YHJB-RELATED"/>
    <property type="match status" value="1"/>
</dbReference>
<name>A0A7W9BTA7_9SPHN</name>
<dbReference type="Gene3D" id="1.10.10.10">
    <property type="entry name" value="Winged helix-like DNA-binding domain superfamily/Winged helix DNA-binding domain"/>
    <property type="match status" value="1"/>
</dbReference>
<dbReference type="CDD" id="cd06170">
    <property type="entry name" value="LuxR_C_like"/>
    <property type="match status" value="1"/>
</dbReference>
<dbReference type="GO" id="GO:0000160">
    <property type="term" value="P:phosphorelay signal transduction system"/>
    <property type="evidence" value="ECO:0007669"/>
    <property type="project" value="InterPro"/>
</dbReference>
<dbReference type="GO" id="GO:0006355">
    <property type="term" value="P:regulation of DNA-templated transcription"/>
    <property type="evidence" value="ECO:0007669"/>
    <property type="project" value="InterPro"/>
</dbReference>
<protein>
    <submittedName>
        <fullName evidence="6">DNA-binding NarL/FixJ family response regulator</fullName>
    </submittedName>
</protein>
<dbReference type="SMART" id="SM00421">
    <property type="entry name" value="HTH_LUXR"/>
    <property type="match status" value="1"/>
</dbReference>
<keyword evidence="2 6" id="KW-0238">DNA-binding</keyword>
<keyword evidence="7" id="KW-1185">Reference proteome</keyword>
<feature type="modified residue" description="4-aspartylphosphate" evidence="3">
    <location>
        <position position="57"/>
    </location>
</feature>
<dbReference type="InterPro" id="IPR036388">
    <property type="entry name" value="WH-like_DNA-bd_sf"/>
</dbReference>
<accession>A0A7W9BTA7</accession>
<feature type="domain" description="HTH luxR-type" evidence="4">
    <location>
        <begin position="141"/>
        <end position="206"/>
    </location>
</feature>
<dbReference type="InterPro" id="IPR011006">
    <property type="entry name" value="CheY-like_superfamily"/>
</dbReference>
<dbReference type="AlphaFoldDB" id="A0A7W9BTA7"/>
<dbReference type="Pfam" id="PF00196">
    <property type="entry name" value="GerE"/>
    <property type="match status" value="1"/>
</dbReference>
<evidence type="ECO:0000313" key="6">
    <source>
        <dbReference type="EMBL" id="MBB5729742.1"/>
    </source>
</evidence>
<dbReference type="OrthoDB" id="9814495at2"/>
<comment type="caution">
    <text evidence="6">The sequence shown here is derived from an EMBL/GenBank/DDBJ whole genome shotgun (WGS) entry which is preliminary data.</text>
</comment>
<dbReference type="EMBL" id="JACIJR010000005">
    <property type="protein sequence ID" value="MBB5729742.1"/>
    <property type="molecule type" value="Genomic_DNA"/>
</dbReference>
<keyword evidence="1 3" id="KW-0597">Phosphoprotein</keyword>
<dbReference type="PROSITE" id="PS00622">
    <property type="entry name" value="HTH_LUXR_1"/>
    <property type="match status" value="1"/>
</dbReference>
<dbReference type="SUPFAM" id="SSF46894">
    <property type="entry name" value="C-terminal effector domain of the bipartite response regulators"/>
    <property type="match status" value="1"/>
</dbReference>
<dbReference type="InterPro" id="IPR000792">
    <property type="entry name" value="Tscrpt_reg_LuxR_C"/>
</dbReference>
<sequence length="213" mass="23377">MATARIIIADDHPLIGDALRLALSARYPDHRVDIVSSVAAAEATCRDAKGIRLVLLDYRLPDSDGYSGFFRLQYLLGDVPIAIISGFGDPQIVEAARVLGARGFLSKTQPLDVLADMVERMLRGERVFPPPTRSAHEIEAARERLETLSSAQRRVLLALARGHLNKQIAQELDVSEATIKAHLTAIFRKLGVLNRTQAVLSIQPLLRTMDHAG</sequence>
<evidence type="ECO:0000256" key="1">
    <source>
        <dbReference type="ARBA" id="ARBA00022553"/>
    </source>
</evidence>
<reference evidence="6 7" key="1">
    <citation type="submission" date="2020-08" db="EMBL/GenBank/DDBJ databases">
        <title>Genomic Encyclopedia of Type Strains, Phase IV (KMG-IV): sequencing the most valuable type-strain genomes for metagenomic binning, comparative biology and taxonomic classification.</title>
        <authorList>
            <person name="Goeker M."/>
        </authorList>
    </citation>
    <scope>NUCLEOTIDE SEQUENCE [LARGE SCALE GENOMIC DNA]</scope>
    <source>
        <strain evidence="6 7">DSM 103336</strain>
    </source>
</reference>
<evidence type="ECO:0000259" key="4">
    <source>
        <dbReference type="PROSITE" id="PS50043"/>
    </source>
</evidence>
<evidence type="ECO:0000256" key="2">
    <source>
        <dbReference type="ARBA" id="ARBA00023125"/>
    </source>
</evidence>
<evidence type="ECO:0000259" key="5">
    <source>
        <dbReference type="PROSITE" id="PS50110"/>
    </source>
</evidence>